<dbReference type="SUPFAM" id="SSF53448">
    <property type="entry name" value="Nucleotide-diphospho-sugar transferases"/>
    <property type="match status" value="1"/>
</dbReference>
<dbReference type="InterPro" id="IPR001173">
    <property type="entry name" value="Glyco_trans_2-like"/>
</dbReference>
<evidence type="ECO:0000313" key="3">
    <source>
        <dbReference type="Proteomes" id="UP000244978"/>
    </source>
</evidence>
<dbReference type="OrthoDB" id="9802632at2"/>
<organism evidence="2 3">
    <name type="scientific">Homoserinimonas hongtaonis</name>
    <dbReference type="NCBI Taxonomy" id="2079791"/>
    <lineage>
        <taxon>Bacteria</taxon>
        <taxon>Bacillati</taxon>
        <taxon>Actinomycetota</taxon>
        <taxon>Actinomycetes</taxon>
        <taxon>Micrococcales</taxon>
        <taxon>Microbacteriaceae</taxon>
        <taxon>Homoserinimonas</taxon>
    </lineage>
</organism>
<evidence type="ECO:0000259" key="1">
    <source>
        <dbReference type="Pfam" id="PF00535"/>
    </source>
</evidence>
<dbReference type="PANTHER" id="PTHR43685:SF2">
    <property type="entry name" value="GLYCOSYLTRANSFERASE 2-LIKE DOMAIN-CONTAINING PROTEIN"/>
    <property type="match status" value="1"/>
</dbReference>
<dbReference type="AlphaFoldDB" id="A0A2U1T378"/>
<keyword evidence="2" id="KW-0808">Transferase</keyword>
<dbReference type="Proteomes" id="UP000244978">
    <property type="component" value="Unassembled WGS sequence"/>
</dbReference>
<accession>A0A2U1T378</accession>
<dbReference type="GO" id="GO:0016740">
    <property type="term" value="F:transferase activity"/>
    <property type="evidence" value="ECO:0007669"/>
    <property type="project" value="UniProtKB-KW"/>
</dbReference>
<gene>
    <name evidence="2" type="ORF">DF220_00460</name>
</gene>
<dbReference type="InterPro" id="IPR029044">
    <property type="entry name" value="Nucleotide-diphossugar_trans"/>
</dbReference>
<dbReference type="InterPro" id="IPR050834">
    <property type="entry name" value="Glycosyltransf_2"/>
</dbReference>
<comment type="caution">
    <text evidence="2">The sequence shown here is derived from an EMBL/GenBank/DDBJ whole genome shotgun (WGS) entry which is preliminary data.</text>
</comment>
<name>A0A2U1T378_9MICO</name>
<protein>
    <submittedName>
        <fullName evidence="2">Glycosyltransferase family 2 protein</fullName>
    </submittedName>
</protein>
<proteinExistence type="predicted"/>
<evidence type="ECO:0000313" key="2">
    <source>
        <dbReference type="EMBL" id="PWB98344.1"/>
    </source>
</evidence>
<keyword evidence="3" id="KW-1185">Reference proteome</keyword>
<dbReference type="Pfam" id="PF00535">
    <property type="entry name" value="Glycos_transf_2"/>
    <property type="match status" value="1"/>
</dbReference>
<dbReference type="Gene3D" id="3.90.550.10">
    <property type="entry name" value="Spore Coat Polysaccharide Biosynthesis Protein SpsA, Chain A"/>
    <property type="match status" value="1"/>
</dbReference>
<dbReference type="RefSeq" id="WP_108518840.1">
    <property type="nucleotide sequence ID" value="NZ_CP026951.1"/>
</dbReference>
<sequence>MVFISVVIPSLNDARMLERCLAALAQQTRAPDEVIVVDNGSTDDTAEVGRAAGATVVTEPRRGVLRATAAGFDAAKGDILGRLDADSRPAPDWVARVEERFTADPTLFGLTGPGDFYDCGPVWQFIGKNIYIGGYYWLMSLFLGQVPLFGSNMAIRRETWLDVRTRIHRDNPRVHDDMDISFALDPAMAVELDDRLTAYISARPFDTLGGFLRKADWACRSMVIYLSEVSWLDRRRLRAEARRRRADERFRTA</sequence>
<reference evidence="3" key="1">
    <citation type="submission" date="2018-04" db="EMBL/GenBank/DDBJ databases">
        <authorList>
            <person name="Liu S."/>
            <person name="Wang Z."/>
            <person name="Li J."/>
        </authorList>
    </citation>
    <scope>NUCLEOTIDE SEQUENCE [LARGE SCALE GENOMIC DNA]</scope>
    <source>
        <strain evidence="3">S1194</strain>
    </source>
</reference>
<dbReference type="KEGG" id="salc:C2138_05300"/>
<dbReference type="PANTHER" id="PTHR43685">
    <property type="entry name" value="GLYCOSYLTRANSFERASE"/>
    <property type="match status" value="1"/>
</dbReference>
<feature type="domain" description="Glycosyltransferase 2-like" evidence="1">
    <location>
        <begin position="5"/>
        <end position="125"/>
    </location>
</feature>
<dbReference type="CDD" id="cd00761">
    <property type="entry name" value="Glyco_tranf_GTA_type"/>
    <property type="match status" value="1"/>
</dbReference>
<dbReference type="EMBL" id="QEEX01000001">
    <property type="protein sequence ID" value="PWB98344.1"/>
    <property type="molecule type" value="Genomic_DNA"/>
</dbReference>